<keyword evidence="3" id="KW-1048">Host nucleus</keyword>
<dbReference type="InterPro" id="IPR027417">
    <property type="entry name" value="P-loop_NTPase"/>
</dbReference>
<keyword evidence="4" id="KW-0808">Transferase</keyword>
<evidence type="ECO:0000256" key="3">
    <source>
        <dbReference type="ARBA" id="ARBA00022562"/>
    </source>
</evidence>
<keyword evidence="8" id="KW-0479">Metal-binding</keyword>
<dbReference type="InterPro" id="IPR049912">
    <property type="entry name" value="CRESS_DNA_REP"/>
</dbReference>
<dbReference type="PROSITE" id="PS52020">
    <property type="entry name" value="CRESS_DNA_REP"/>
    <property type="match status" value="1"/>
</dbReference>
<evidence type="ECO:0000256" key="13">
    <source>
        <dbReference type="ARBA" id="ARBA00023125"/>
    </source>
</evidence>
<reference evidence="15" key="1">
    <citation type="submission" date="2020-04" db="EMBL/GenBank/DDBJ databases">
        <title>Genomes of microviruses in a sewage oxidation pond.</title>
        <authorList>
            <person name="Schreck J."/>
            <person name="Kraberger S."/>
            <person name="Scotch M."/>
            <person name="Halden R.U."/>
            <person name="Varsani A."/>
        </authorList>
    </citation>
    <scope>NUCLEOTIDE SEQUENCE</scope>
    <source>
        <strain evidence="15">6424_322</strain>
    </source>
</reference>
<evidence type="ECO:0000256" key="8">
    <source>
        <dbReference type="ARBA" id="ARBA00022723"/>
    </source>
</evidence>
<keyword evidence="11" id="KW-0378">Hydrolase</keyword>
<organism evidence="15">
    <name type="scientific">Genomoviridae sp</name>
    <dbReference type="NCBI Taxonomy" id="2202565"/>
    <lineage>
        <taxon>Viruses</taxon>
        <taxon>Monodnaviria</taxon>
        <taxon>Shotokuvirae</taxon>
        <taxon>Cressdnaviricota</taxon>
        <taxon>Repensiviricetes</taxon>
        <taxon>Geplafuvirales</taxon>
        <taxon>Genomoviridae</taxon>
    </lineage>
</organism>
<accession>A0A858NF97</accession>
<dbReference type="GO" id="GO:0000166">
    <property type="term" value="F:nucleotide binding"/>
    <property type="evidence" value="ECO:0007669"/>
    <property type="project" value="UniProtKB-KW"/>
</dbReference>
<dbReference type="GO" id="GO:0003677">
    <property type="term" value="F:DNA binding"/>
    <property type="evidence" value="ECO:0007669"/>
    <property type="project" value="UniProtKB-KW"/>
</dbReference>
<dbReference type="SUPFAM" id="SSF55464">
    <property type="entry name" value="Origin of replication-binding domain, RBD-like"/>
    <property type="match status" value="1"/>
</dbReference>
<keyword evidence="6" id="KW-0235">DNA replication</keyword>
<keyword evidence="9" id="KW-0547">Nucleotide-binding</keyword>
<feature type="domain" description="CRESS-DNA virus Rep endonuclease" evidence="14">
    <location>
        <begin position="10"/>
        <end position="120"/>
    </location>
</feature>
<name>A0A858NF97_9VIRU</name>
<dbReference type="InterPro" id="IPR001301">
    <property type="entry name" value="Gemini_AL1_CLV"/>
</dbReference>
<comment type="subcellular location">
    <subcellularLocation>
        <location evidence="1">Host nucleus</location>
    </subcellularLocation>
</comment>
<evidence type="ECO:0000256" key="1">
    <source>
        <dbReference type="ARBA" id="ARBA00004147"/>
    </source>
</evidence>
<dbReference type="PRINTS" id="PR00228">
    <property type="entry name" value="GEMCOATCLVL1"/>
</dbReference>
<evidence type="ECO:0000313" key="15">
    <source>
        <dbReference type="EMBL" id="QJB18700.1"/>
    </source>
</evidence>
<keyword evidence="12" id="KW-0190">Covalent protein-DNA linkage</keyword>
<evidence type="ECO:0000256" key="11">
    <source>
        <dbReference type="ARBA" id="ARBA00022801"/>
    </source>
</evidence>
<dbReference type="GO" id="GO:0016779">
    <property type="term" value="F:nucleotidyltransferase activity"/>
    <property type="evidence" value="ECO:0007669"/>
    <property type="project" value="UniProtKB-KW"/>
</dbReference>
<evidence type="ECO:0000259" key="14">
    <source>
        <dbReference type="PROSITE" id="PS52020"/>
    </source>
</evidence>
<dbReference type="GO" id="GO:0042025">
    <property type="term" value="C:host cell nucleus"/>
    <property type="evidence" value="ECO:0007669"/>
    <property type="project" value="UniProtKB-SubCell"/>
</dbReference>
<keyword evidence="5" id="KW-0548">Nucleotidyltransferase</keyword>
<keyword evidence="7" id="KW-0540">Nuclease</keyword>
<protein>
    <recommendedName>
        <fullName evidence="2">Replication-associated protein</fullName>
    </recommendedName>
</protein>
<dbReference type="GO" id="GO:0005198">
    <property type="term" value="F:structural molecule activity"/>
    <property type="evidence" value="ECO:0007669"/>
    <property type="project" value="InterPro"/>
</dbReference>
<evidence type="ECO:0000256" key="6">
    <source>
        <dbReference type="ARBA" id="ARBA00022705"/>
    </source>
</evidence>
<evidence type="ECO:0000256" key="12">
    <source>
        <dbReference type="ARBA" id="ARBA00023124"/>
    </source>
</evidence>
<evidence type="ECO:0000256" key="4">
    <source>
        <dbReference type="ARBA" id="ARBA00022679"/>
    </source>
</evidence>
<keyword evidence="13" id="KW-0238">DNA-binding</keyword>
<dbReference type="Gene3D" id="3.40.1310.20">
    <property type="match status" value="1"/>
</dbReference>
<dbReference type="GO" id="GO:0004519">
    <property type="term" value="F:endonuclease activity"/>
    <property type="evidence" value="ECO:0007669"/>
    <property type="project" value="UniProtKB-KW"/>
</dbReference>
<evidence type="ECO:0000256" key="5">
    <source>
        <dbReference type="ARBA" id="ARBA00022695"/>
    </source>
</evidence>
<evidence type="ECO:0000256" key="7">
    <source>
        <dbReference type="ARBA" id="ARBA00022722"/>
    </source>
</evidence>
<keyword evidence="10" id="KW-0255">Endonuclease</keyword>
<evidence type="ECO:0000256" key="2">
    <source>
        <dbReference type="ARBA" id="ARBA00014531"/>
    </source>
</evidence>
<dbReference type="GO" id="GO:0046872">
    <property type="term" value="F:metal ion binding"/>
    <property type="evidence" value="ECO:0007669"/>
    <property type="project" value="UniProtKB-KW"/>
</dbReference>
<dbReference type="GO" id="GO:0006260">
    <property type="term" value="P:DNA replication"/>
    <property type="evidence" value="ECO:0007669"/>
    <property type="project" value="UniProtKB-KW"/>
</dbReference>
<dbReference type="SUPFAM" id="SSF52540">
    <property type="entry name" value="P-loop containing nucleoside triphosphate hydrolases"/>
    <property type="match status" value="1"/>
</dbReference>
<dbReference type="EMBL" id="MT309893">
    <property type="protein sequence ID" value="QJB18700.1"/>
    <property type="molecule type" value="Genomic_DNA"/>
</dbReference>
<dbReference type="Gene3D" id="3.40.50.300">
    <property type="entry name" value="P-loop containing nucleotide triphosphate hydrolases"/>
    <property type="match status" value="1"/>
</dbReference>
<evidence type="ECO:0000256" key="9">
    <source>
        <dbReference type="ARBA" id="ARBA00022741"/>
    </source>
</evidence>
<dbReference type="GO" id="GO:0016787">
    <property type="term" value="F:hydrolase activity"/>
    <property type="evidence" value="ECO:0007669"/>
    <property type="project" value="UniProtKB-KW"/>
</dbReference>
<evidence type="ECO:0000256" key="10">
    <source>
        <dbReference type="ARBA" id="ARBA00022759"/>
    </source>
</evidence>
<sequence length="347" mass="40095">MPRDGSSTFRLRSRYCLVTWSRADNFGTTEDDINQHLRVFEHKGRGLEYILYREDHSDEGHHFHAFIDFGQSPDIRTHDIFDVAFHHPNITASRGNPAQGWDYVSKEGNCVGGSLARPEPECNRNSESLSQTNATGKQHARWTEIISSVTRDEFFERIARLDPKVLCTSFNNLQLYADWKYRPEFTEYEGYALNTFDTTLVPGWDDWLLTDVNGEWDGLRRRKSFVIYGPSRTGKTSLVRSSAKHAYFGGLFSLEENTDDVKYAVFDDIQGGLKYMPSYKSWLGCQLQFYCTDKYKKKKLIHWGKPSVWLSNQDPRGEEGVDVDWLEANCIFVYLAEPLFISHANSM</sequence>
<proteinExistence type="predicted"/>